<protein>
    <submittedName>
        <fullName evidence="3">DegV family protein</fullName>
    </submittedName>
</protein>
<keyword evidence="4" id="KW-1185">Reference proteome</keyword>
<dbReference type="Proteomes" id="UP001501166">
    <property type="component" value="Unassembled WGS sequence"/>
</dbReference>
<reference evidence="4" key="1">
    <citation type="journal article" date="2019" name="Int. J. Syst. Evol. Microbiol.">
        <title>The Global Catalogue of Microorganisms (GCM) 10K type strain sequencing project: providing services to taxonomists for standard genome sequencing and annotation.</title>
        <authorList>
            <consortium name="The Broad Institute Genomics Platform"/>
            <consortium name="The Broad Institute Genome Sequencing Center for Infectious Disease"/>
            <person name="Wu L."/>
            <person name="Ma J."/>
        </authorList>
    </citation>
    <scope>NUCLEOTIDE SEQUENCE [LARGE SCALE GENOMIC DNA]</scope>
    <source>
        <strain evidence="4">JCM 12662</strain>
    </source>
</reference>
<evidence type="ECO:0000256" key="2">
    <source>
        <dbReference type="ARBA" id="ARBA00023121"/>
    </source>
</evidence>
<dbReference type="SUPFAM" id="SSF82549">
    <property type="entry name" value="DAK1/DegV-like"/>
    <property type="match status" value="1"/>
</dbReference>
<dbReference type="InterPro" id="IPR043168">
    <property type="entry name" value="DegV_C"/>
</dbReference>
<organism evidence="3 4">
    <name type="scientific">Alkalibacterium iburiense</name>
    <dbReference type="NCBI Taxonomy" id="290589"/>
    <lineage>
        <taxon>Bacteria</taxon>
        <taxon>Bacillati</taxon>
        <taxon>Bacillota</taxon>
        <taxon>Bacilli</taxon>
        <taxon>Lactobacillales</taxon>
        <taxon>Carnobacteriaceae</taxon>
        <taxon>Alkalibacterium</taxon>
    </lineage>
</organism>
<dbReference type="Gene3D" id="3.40.50.10170">
    <property type="match status" value="1"/>
</dbReference>
<dbReference type="PANTHER" id="PTHR33434">
    <property type="entry name" value="DEGV DOMAIN-CONTAINING PROTEIN DR_1986-RELATED"/>
    <property type="match status" value="1"/>
</dbReference>
<dbReference type="EMBL" id="BAAACW010000016">
    <property type="protein sequence ID" value="GAA0352287.1"/>
    <property type="molecule type" value="Genomic_DNA"/>
</dbReference>
<dbReference type="NCBIfam" id="TIGR00762">
    <property type="entry name" value="DegV"/>
    <property type="match status" value="1"/>
</dbReference>
<dbReference type="Pfam" id="PF02645">
    <property type="entry name" value="DegV"/>
    <property type="match status" value="1"/>
</dbReference>
<dbReference type="PANTHER" id="PTHR33434:SF3">
    <property type="entry name" value="DEGV DOMAIN-CONTAINING PROTEIN YITS"/>
    <property type="match status" value="1"/>
</dbReference>
<name>A0ABP3GTG2_9LACT</name>
<dbReference type="InterPro" id="IPR003797">
    <property type="entry name" value="DegV"/>
</dbReference>
<evidence type="ECO:0000313" key="4">
    <source>
        <dbReference type="Proteomes" id="UP001501166"/>
    </source>
</evidence>
<dbReference type="RefSeq" id="WP_343753007.1">
    <property type="nucleotide sequence ID" value="NZ_BAAACW010000016.1"/>
</dbReference>
<gene>
    <name evidence="3" type="ORF">GCM10008932_01590</name>
</gene>
<dbReference type="InterPro" id="IPR050270">
    <property type="entry name" value="DegV_domain_contain"/>
</dbReference>
<comment type="caution">
    <text evidence="3">The sequence shown here is derived from an EMBL/GenBank/DDBJ whole genome shotgun (WGS) entry which is preliminary data.</text>
</comment>
<comment type="function">
    <text evidence="1">May bind long-chain fatty acids, such as palmitate, and may play a role in lipid transport or fatty acid metabolism.</text>
</comment>
<dbReference type="Gene3D" id="3.30.1180.10">
    <property type="match status" value="1"/>
</dbReference>
<evidence type="ECO:0000256" key="1">
    <source>
        <dbReference type="ARBA" id="ARBA00003238"/>
    </source>
</evidence>
<keyword evidence="2" id="KW-0446">Lipid-binding</keyword>
<accession>A0ABP3GTG2</accession>
<sequence length="293" mass="32979">MRYQLITDSCCDLPLEWVDTYDLDIVNFTINISGEELIDDMGQSFDKQSFFQRLKNGETASTSLVNVHQYIEKFKEYIDQGIPIVYLALSSALSGSYNNAVQAKKMLEDEYDSIDLTIIDTHAASLGLGLIVLEAARKKEQGQSKEELIQWVEDEKINYHSWVTVDDIKHLQRGGRISSTAATVGSLLSVKPILTMNEKGKLVPFSKVRGRKKSIHYLVDQTIKYIKDPEEHALMIGHVGVPEEAEYIKEKILERIQPKEIIISSYGPTVAAHTGFGSLSVFSYGQNRSTLKL</sequence>
<proteinExistence type="predicted"/>
<dbReference type="PROSITE" id="PS51482">
    <property type="entry name" value="DEGV"/>
    <property type="match status" value="1"/>
</dbReference>
<evidence type="ECO:0000313" key="3">
    <source>
        <dbReference type="EMBL" id="GAA0352287.1"/>
    </source>
</evidence>